<dbReference type="InterPro" id="IPR006059">
    <property type="entry name" value="SBP"/>
</dbReference>
<dbReference type="Gene3D" id="3.40.190.10">
    <property type="entry name" value="Periplasmic binding protein-like II"/>
    <property type="match status" value="2"/>
</dbReference>
<evidence type="ECO:0000256" key="3">
    <source>
        <dbReference type="ARBA" id="ARBA00022729"/>
    </source>
</evidence>
<dbReference type="PANTHER" id="PTHR43649:SF30">
    <property type="entry name" value="ABC TRANSPORTER SUBSTRATE-BINDING PROTEIN"/>
    <property type="match status" value="1"/>
</dbReference>
<gene>
    <name evidence="4" type="ORF">GCM10010412_006010</name>
</gene>
<dbReference type="InterPro" id="IPR006061">
    <property type="entry name" value="SBP_1_CS"/>
</dbReference>
<keyword evidence="5" id="KW-1185">Reference proteome</keyword>
<comment type="caution">
    <text evidence="4">The sequence shown here is derived from an EMBL/GenBank/DDBJ whole genome shotgun (WGS) entry which is preliminary data.</text>
</comment>
<dbReference type="InterPro" id="IPR050490">
    <property type="entry name" value="Bact_solute-bd_prot1"/>
</dbReference>
<comment type="similarity">
    <text evidence="1">Belongs to the bacterial solute-binding protein 1 family.</text>
</comment>
<evidence type="ECO:0000256" key="2">
    <source>
        <dbReference type="ARBA" id="ARBA00022448"/>
    </source>
</evidence>
<proteinExistence type="inferred from homology"/>
<keyword evidence="3" id="KW-0732">Signal</keyword>
<accession>A0ABP6DIP4</accession>
<dbReference type="PROSITE" id="PS01037">
    <property type="entry name" value="SBP_BACTERIAL_1"/>
    <property type="match status" value="1"/>
</dbReference>
<keyword evidence="2" id="KW-0813">Transport</keyword>
<dbReference type="Pfam" id="PF01547">
    <property type="entry name" value="SBP_bac_1"/>
    <property type="match status" value="1"/>
</dbReference>
<organism evidence="4 5">
    <name type="scientific">Nonomuraea recticatena</name>
    <dbReference type="NCBI Taxonomy" id="46178"/>
    <lineage>
        <taxon>Bacteria</taxon>
        <taxon>Bacillati</taxon>
        <taxon>Actinomycetota</taxon>
        <taxon>Actinomycetes</taxon>
        <taxon>Streptosporangiales</taxon>
        <taxon>Streptosporangiaceae</taxon>
        <taxon>Nonomuraea</taxon>
    </lineage>
</organism>
<dbReference type="PANTHER" id="PTHR43649">
    <property type="entry name" value="ARABINOSE-BINDING PROTEIN-RELATED"/>
    <property type="match status" value="1"/>
</dbReference>
<evidence type="ECO:0000313" key="4">
    <source>
        <dbReference type="EMBL" id="GAA2644572.1"/>
    </source>
</evidence>
<sequence length="458" mass="48439">MVLTGARISSLGGFRRLVWTNGPSDEKAVSTVNIKLVGGAALGLATMLVLSSCGGGDAGTPAEGGSTGAAAGGEQVTLKMVAADYGDNPTADNAGTKFWKSVVDGFQAANPNIKVEVQVISWNDIDKQVATMVQNGQVPDILQTGDYSGFVKDGLLYKTDEVLSPEVSKDMLTKFADFGKVDGTAYGIPFVSSARALFYNKELFEKAKITEPPKTWDELKAAAEKLKAAGVSQPFGLPLGQEEAQAESFLWMLGNGGGYTDASGKWTINAPANVEAFQYVKGLVDAGLTTPNPGTKDRKTVWEDFAAGKVGMVNGGPMSIPIFDKGAVNGKYAVAPIAGKTGPLDTTLGVMDWIMAFNKNGHAAEIKKFFDYFYTGDATQKIVDNYKLLPVTNGGIEKLSGDEKLKPFLDALPNASFYPFKDPKWSEVNTAIKQTIGGAVKDDPAKVLGDLQKVAEGS</sequence>
<protein>
    <submittedName>
        <fullName evidence="4">Extracellular solute-binding protein</fullName>
    </submittedName>
</protein>
<reference evidence="5" key="1">
    <citation type="journal article" date="2019" name="Int. J. Syst. Evol. Microbiol.">
        <title>The Global Catalogue of Microorganisms (GCM) 10K type strain sequencing project: providing services to taxonomists for standard genome sequencing and annotation.</title>
        <authorList>
            <consortium name="The Broad Institute Genomics Platform"/>
            <consortium name="The Broad Institute Genome Sequencing Center for Infectious Disease"/>
            <person name="Wu L."/>
            <person name="Ma J."/>
        </authorList>
    </citation>
    <scope>NUCLEOTIDE SEQUENCE [LARGE SCALE GENOMIC DNA]</scope>
    <source>
        <strain evidence="5">JCM 6835</strain>
    </source>
</reference>
<dbReference type="EMBL" id="BAAATE010000001">
    <property type="protein sequence ID" value="GAA2644572.1"/>
    <property type="molecule type" value="Genomic_DNA"/>
</dbReference>
<dbReference type="Proteomes" id="UP001501666">
    <property type="component" value="Unassembled WGS sequence"/>
</dbReference>
<evidence type="ECO:0000313" key="5">
    <source>
        <dbReference type="Proteomes" id="UP001501666"/>
    </source>
</evidence>
<dbReference type="SUPFAM" id="SSF53850">
    <property type="entry name" value="Periplasmic binding protein-like II"/>
    <property type="match status" value="1"/>
</dbReference>
<evidence type="ECO:0000256" key="1">
    <source>
        <dbReference type="ARBA" id="ARBA00008520"/>
    </source>
</evidence>
<name>A0ABP6DIP4_9ACTN</name>